<evidence type="ECO:0000256" key="1">
    <source>
        <dbReference type="ARBA" id="ARBA00009995"/>
    </source>
</evidence>
<dbReference type="WBParaSite" id="MhA1_Contig178.frz3.gene10">
    <property type="protein sequence ID" value="MhA1_Contig178.frz3.gene10"/>
    <property type="gene ID" value="MhA1_Contig178.frz3.gene10"/>
</dbReference>
<dbReference type="PANTHER" id="PTHR48043:SF143">
    <property type="entry name" value="UDP-GLUCURONOSYLTRANSFERASE"/>
    <property type="match status" value="1"/>
</dbReference>
<evidence type="ECO:0000256" key="5">
    <source>
        <dbReference type="SAM" id="Coils"/>
    </source>
</evidence>
<evidence type="ECO:0000313" key="7">
    <source>
        <dbReference type="WBParaSite" id="MhA1_Contig178.frz3.gene10"/>
    </source>
</evidence>
<evidence type="ECO:0000256" key="4">
    <source>
        <dbReference type="ARBA" id="ARBA00022679"/>
    </source>
</evidence>
<comment type="similarity">
    <text evidence="1">Belongs to the UDP-glycosyltransferase family.</text>
</comment>
<keyword evidence="3" id="KW-0328">Glycosyltransferase</keyword>
<organism evidence="6 7">
    <name type="scientific">Meloidogyne hapla</name>
    <name type="common">Root-knot nematode worm</name>
    <dbReference type="NCBI Taxonomy" id="6305"/>
    <lineage>
        <taxon>Eukaryota</taxon>
        <taxon>Metazoa</taxon>
        <taxon>Ecdysozoa</taxon>
        <taxon>Nematoda</taxon>
        <taxon>Chromadorea</taxon>
        <taxon>Rhabditida</taxon>
        <taxon>Tylenchina</taxon>
        <taxon>Tylenchomorpha</taxon>
        <taxon>Tylenchoidea</taxon>
        <taxon>Meloidogynidae</taxon>
        <taxon>Meloidogyninae</taxon>
        <taxon>Meloidogyne</taxon>
    </lineage>
</organism>
<keyword evidence="4" id="KW-0808">Transferase</keyword>
<evidence type="ECO:0000313" key="6">
    <source>
        <dbReference type="Proteomes" id="UP000095281"/>
    </source>
</evidence>
<reference evidence="7" key="1">
    <citation type="submission" date="2016-11" db="UniProtKB">
        <authorList>
            <consortium name="WormBaseParasite"/>
        </authorList>
    </citation>
    <scope>IDENTIFICATION</scope>
</reference>
<keyword evidence="6" id="KW-1185">Reference proteome</keyword>
<dbReference type="Gene3D" id="3.40.50.2000">
    <property type="entry name" value="Glycogen Phosphorylase B"/>
    <property type="match status" value="1"/>
</dbReference>
<proteinExistence type="inferred from homology"/>
<evidence type="ECO:0000256" key="3">
    <source>
        <dbReference type="ARBA" id="ARBA00022676"/>
    </source>
</evidence>
<evidence type="ECO:0000256" key="2">
    <source>
        <dbReference type="ARBA" id="ARBA00012544"/>
    </source>
</evidence>
<dbReference type="InterPro" id="IPR050271">
    <property type="entry name" value="UDP-glycosyltransferase"/>
</dbReference>
<dbReference type="Proteomes" id="UP000095281">
    <property type="component" value="Unplaced"/>
</dbReference>
<dbReference type="EC" id="2.4.1.17" evidence="2"/>
<protein>
    <recommendedName>
        <fullName evidence="2">glucuronosyltransferase</fullName>
        <ecNumber evidence="2">2.4.1.17</ecNumber>
    </recommendedName>
</protein>
<name>A0A1I8BBT3_MELHA</name>
<feature type="coiled-coil region" evidence="5">
    <location>
        <begin position="192"/>
        <end position="219"/>
    </location>
</feature>
<accession>A0A1I8BBT3</accession>
<dbReference type="AlphaFoldDB" id="A0A1I8BBT3"/>
<keyword evidence="5" id="KW-0175">Coiled coil</keyword>
<dbReference type="SUPFAM" id="SSF53756">
    <property type="entry name" value="UDP-Glycosyltransferase/glycogen phosphorylase"/>
    <property type="match status" value="1"/>
</dbReference>
<sequence length="446" mass="51994">MLVYSDKEKEMPKGNFIYSDKERGMPKGHFKIIKLPVDESHYNEEAEKGEKLKIYRTGREYRYIGIYEEIINNKQIEIKEKEYINILEYLRSRKYLFGIAEFELMPASFAVFHEIALDPENFPTFSVSAPAFFPYFLDFLGVKIVELIEKEAMKVDKNMRDKVIPDFKTGIPGDWDPDNTNGICVPGSVRYKENIENHKAELEKRIEIFETEAVKFYKKYEDEALRKDLGIKKPLTMEELFKNIRHHFLNQNKLGKFKGFPDLPNKLTYIGGIVVEDKGILTQKHKNQINNPKCVVYVSFGTVKADGGLGGLGDEKYKAMLNIFEKYDCLFQIRIDKDDLKDEYKGTNKHFSTEPLKQQEILCNTAMYAGVPLICIPYFSDQWYNASLIEYLGIGIYVKNNNDYGNKKVKPEDKIDDKFIEKIEDALDKILSEFKNKEFKLKEEST</sequence>
<dbReference type="GO" id="GO:0015020">
    <property type="term" value="F:glucuronosyltransferase activity"/>
    <property type="evidence" value="ECO:0007669"/>
    <property type="project" value="UniProtKB-EC"/>
</dbReference>
<dbReference type="PANTHER" id="PTHR48043">
    <property type="entry name" value="EG:EG0003.4 PROTEIN-RELATED"/>
    <property type="match status" value="1"/>
</dbReference>